<evidence type="ECO:0000313" key="2">
    <source>
        <dbReference type="EMBL" id="BEI91158.1"/>
    </source>
</evidence>
<feature type="region of interest" description="Disordered" evidence="1">
    <location>
        <begin position="212"/>
        <end position="290"/>
    </location>
</feature>
<gene>
    <name evidence="2" type="ORF">CcaverHIS019_0312280</name>
</gene>
<dbReference type="Proteomes" id="UP001233271">
    <property type="component" value="Chromosome 3"/>
</dbReference>
<feature type="compositionally biased region" description="Basic residues" evidence="1">
    <location>
        <begin position="277"/>
        <end position="290"/>
    </location>
</feature>
<evidence type="ECO:0000256" key="1">
    <source>
        <dbReference type="SAM" id="MobiDB-lite"/>
    </source>
</evidence>
<dbReference type="EMBL" id="AP028214">
    <property type="protein sequence ID" value="BEI91158.1"/>
    <property type="molecule type" value="Genomic_DNA"/>
</dbReference>
<sequence length="290" mass="31191">MPNIGDQHSMGDQNYEVVAANDAGVEVLLDQMHQSIAKVENPRFLQSVLSKYHIHNGEPQVPMALVKPGCDGCSSSKKPKACYAGLRDGGFLRCLPCGRRMCSFEPRNKSSSGAWMVAQNDIPLVADYVAGTSSLIRHLIKDLPPSHPLVSAARTHIAQGKTILDRVNEGRIGPRHKPTAAPDTAALRPHEAIASDVAAIDELADRVHARAAEAGELPKSPDDGDGGQYPQMDNYAPPPFELPPIGEDEAGVEALLPRDEDVEEDRKRKAPASRGRGAAKRGRGRGRGRA</sequence>
<feature type="compositionally biased region" description="Basic and acidic residues" evidence="1">
    <location>
        <begin position="256"/>
        <end position="267"/>
    </location>
</feature>
<dbReference type="GeneID" id="85495028"/>
<dbReference type="KEGG" id="ccac:CcaHIS019_0312280"/>
<accession>A0AA48QVB8</accession>
<dbReference type="AlphaFoldDB" id="A0AA48QVB8"/>
<dbReference type="RefSeq" id="XP_060456423.1">
    <property type="nucleotide sequence ID" value="XM_060599761.1"/>
</dbReference>
<proteinExistence type="predicted"/>
<name>A0AA48QVB8_9TREE</name>
<evidence type="ECO:0000313" key="3">
    <source>
        <dbReference type="Proteomes" id="UP001233271"/>
    </source>
</evidence>
<reference evidence="2" key="1">
    <citation type="journal article" date="2023" name="BMC Genomics">
        <title>Chromosome-level genome assemblies of Cutaneotrichosporon spp. (Trichosporonales, Basidiomycota) reveal imbalanced evolution between nucleotide sequences and chromosome synteny.</title>
        <authorList>
            <person name="Kobayashi Y."/>
            <person name="Kayamori A."/>
            <person name="Aoki K."/>
            <person name="Shiwa Y."/>
            <person name="Matsutani M."/>
            <person name="Fujita N."/>
            <person name="Sugita T."/>
            <person name="Iwasaki W."/>
            <person name="Tanaka N."/>
            <person name="Takashima M."/>
        </authorList>
    </citation>
    <scope>NUCLEOTIDE SEQUENCE</scope>
    <source>
        <strain evidence="2">HIS019</strain>
    </source>
</reference>
<organism evidence="2 3">
    <name type="scientific">Cutaneotrichosporon cavernicola</name>
    <dbReference type="NCBI Taxonomy" id="279322"/>
    <lineage>
        <taxon>Eukaryota</taxon>
        <taxon>Fungi</taxon>
        <taxon>Dikarya</taxon>
        <taxon>Basidiomycota</taxon>
        <taxon>Agaricomycotina</taxon>
        <taxon>Tremellomycetes</taxon>
        <taxon>Trichosporonales</taxon>
        <taxon>Trichosporonaceae</taxon>
        <taxon>Cutaneotrichosporon</taxon>
    </lineage>
</organism>
<protein>
    <submittedName>
        <fullName evidence="2">Uncharacterized protein</fullName>
    </submittedName>
</protein>
<keyword evidence="3" id="KW-1185">Reference proteome</keyword>